<evidence type="ECO:0000313" key="12">
    <source>
        <dbReference type="Proteomes" id="UP001589776"/>
    </source>
</evidence>
<comment type="similarity">
    <text evidence="5">Belongs to the methyl-accepting chemotaxis (MCP) protein family.</text>
</comment>
<feature type="transmembrane region" description="Helical" evidence="8">
    <location>
        <begin position="26"/>
        <end position="45"/>
    </location>
</feature>
<proteinExistence type="inferred from homology"/>
<evidence type="ECO:0000256" key="7">
    <source>
        <dbReference type="SAM" id="Coils"/>
    </source>
</evidence>
<feature type="coiled-coil region" evidence="7">
    <location>
        <begin position="390"/>
        <end position="417"/>
    </location>
</feature>
<keyword evidence="8" id="KW-1133">Transmembrane helix</keyword>
<organism evidence="11 12">
    <name type="scientific">Paenibacillus chartarius</name>
    <dbReference type="NCBI Taxonomy" id="747481"/>
    <lineage>
        <taxon>Bacteria</taxon>
        <taxon>Bacillati</taxon>
        <taxon>Bacillota</taxon>
        <taxon>Bacilli</taxon>
        <taxon>Bacillales</taxon>
        <taxon>Paenibacillaceae</taxon>
        <taxon>Paenibacillus</taxon>
    </lineage>
</organism>
<dbReference type="Pfam" id="PF12729">
    <property type="entry name" value="4HB_MCP_1"/>
    <property type="match status" value="1"/>
</dbReference>
<dbReference type="RefSeq" id="WP_377472963.1">
    <property type="nucleotide sequence ID" value="NZ_JBHLWN010000098.1"/>
</dbReference>
<evidence type="ECO:0000256" key="4">
    <source>
        <dbReference type="ARBA" id="ARBA00023224"/>
    </source>
</evidence>
<keyword evidence="8" id="KW-0812">Transmembrane</keyword>
<evidence type="ECO:0000256" key="1">
    <source>
        <dbReference type="ARBA" id="ARBA00004236"/>
    </source>
</evidence>
<dbReference type="Pfam" id="PF00015">
    <property type="entry name" value="MCPsignal"/>
    <property type="match status" value="1"/>
</dbReference>
<keyword evidence="12" id="KW-1185">Reference proteome</keyword>
<keyword evidence="2" id="KW-1003">Cell membrane</keyword>
<evidence type="ECO:0000259" key="10">
    <source>
        <dbReference type="PROSITE" id="PS50885"/>
    </source>
</evidence>
<dbReference type="SMART" id="SM00283">
    <property type="entry name" value="MA"/>
    <property type="match status" value="1"/>
</dbReference>
<dbReference type="SUPFAM" id="SSF58104">
    <property type="entry name" value="Methyl-accepting chemotaxis protein (MCP) signaling domain"/>
    <property type="match status" value="1"/>
</dbReference>
<feature type="domain" description="Methyl-accepting transducer" evidence="9">
    <location>
        <begin position="305"/>
        <end position="541"/>
    </location>
</feature>
<dbReference type="InterPro" id="IPR004089">
    <property type="entry name" value="MCPsignal_dom"/>
</dbReference>
<dbReference type="PROSITE" id="PS50885">
    <property type="entry name" value="HAMP"/>
    <property type="match status" value="1"/>
</dbReference>
<evidence type="ECO:0000259" key="9">
    <source>
        <dbReference type="PROSITE" id="PS50111"/>
    </source>
</evidence>
<dbReference type="InterPro" id="IPR003660">
    <property type="entry name" value="HAMP_dom"/>
</dbReference>
<dbReference type="Gene3D" id="1.10.287.950">
    <property type="entry name" value="Methyl-accepting chemotaxis protein"/>
    <property type="match status" value="1"/>
</dbReference>
<comment type="caution">
    <text evidence="11">The sequence shown here is derived from an EMBL/GenBank/DDBJ whole genome shotgun (WGS) entry which is preliminary data.</text>
</comment>
<dbReference type="Gene3D" id="6.10.340.10">
    <property type="match status" value="1"/>
</dbReference>
<accession>A0ABV6DS98</accession>
<sequence>MTTIRTVLLTLWKKVRSVRLTLGKKLFSGFLIVIILTSAVGAIGINNMQQMQNKTTEISGQWLPGVESINNISFLAERAHSLHILQLQVADPSAKQSAATQALAAVNNVDEQLKVYSAMIRDEQEQRNYDAFKAQWDKYKSFQPAFAALSADVDLLKGSGAKSAEVTKLLTESEKVFNGLHTYLDALVKIKHEGAVQASADSAAIFVSVRSLMLYGLLASAAAGLLLSLFITRSIARPVRIVRRALLEIATGRLHETDIVVKSNDEIGELVSSLNRMKANLRQMLSGIQQAAATVTASSDALFASSAETSQASYQVAEEMQKLAAGADTQVRISSETNEAMEQMSSGVQRIAETSSDVSEVSQIAYREARQGEVSLLTLADHMTDMSGVVQRTDDTIRKLEAESQEIEQIVQFIREIASQTSLLSLNASIEAARAGELGRGFAVVAGEVKKLSEQSAEASERIATRIAKMKKNTLSAVTSMDECLLGVMRNKEVVQAARESFQRIVASVEQVSDKIQEVAAAAQQMAAGTEEIAASAADNSSVARSSALYAQNAAETAQQQLLSIEQIAAAAATLKDTAHQLAEEAKKFDL</sequence>
<gene>
    <name evidence="11" type="ORF">ACFFK0_24275</name>
</gene>
<dbReference type="PROSITE" id="PS50111">
    <property type="entry name" value="CHEMOTAXIS_TRANSDUC_2"/>
    <property type="match status" value="1"/>
</dbReference>
<name>A0ABV6DS98_9BACL</name>
<feature type="transmembrane region" description="Helical" evidence="8">
    <location>
        <begin position="212"/>
        <end position="231"/>
    </location>
</feature>
<dbReference type="SMART" id="SM00304">
    <property type="entry name" value="HAMP"/>
    <property type="match status" value="1"/>
</dbReference>
<dbReference type="CDD" id="cd06225">
    <property type="entry name" value="HAMP"/>
    <property type="match status" value="1"/>
</dbReference>
<dbReference type="EMBL" id="JBHLWN010000098">
    <property type="protein sequence ID" value="MFC0215515.1"/>
    <property type="molecule type" value="Genomic_DNA"/>
</dbReference>
<reference evidence="11 12" key="1">
    <citation type="submission" date="2024-09" db="EMBL/GenBank/DDBJ databases">
        <authorList>
            <person name="Sun Q."/>
            <person name="Mori K."/>
        </authorList>
    </citation>
    <scope>NUCLEOTIDE SEQUENCE [LARGE SCALE GENOMIC DNA]</scope>
    <source>
        <strain evidence="11 12">CCM 7759</strain>
    </source>
</reference>
<dbReference type="PANTHER" id="PTHR32089:SF112">
    <property type="entry name" value="LYSOZYME-LIKE PROTEIN-RELATED"/>
    <property type="match status" value="1"/>
</dbReference>
<dbReference type="Proteomes" id="UP001589776">
    <property type="component" value="Unassembled WGS sequence"/>
</dbReference>
<keyword evidence="4 6" id="KW-0807">Transducer</keyword>
<keyword evidence="3 8" id="KW-0472">Membrane</keyword>
<evidence type="ECO:0000256" key="2">
    <source>
        <dbReference type="ARBA" id="ARBA00022475"/>
    </source>
</evidence>
<evidence type="ECO:0000256" key="6">
    <source>
        <dbReference type="PROSITE-ProRule" id="PRU00284"/>
    </source>
</evidence>
<comment type="subcellular location">
    <subcellularLocation>
        <location evidence="1">Cell membrane</location>
    </subcellularLocation>
</comment>
<dbReference type="Pfam" id="PF00672">
    <property type="entry name" value="HAMP"/>
    <property type="match status" value="1"/>
</dbReference>
<evidence type="ECO:0000313" key="11">
    <source>
        <dbReference type="EMBL" id="MFC0215515.1"/>
    </source>
</evidence>
<evidence type="ECO:0000256" key="8">
    <source>
        <dbReference type="SAM" id="Phobius"/>
    </source>
</evidence>
<dbReference type="PANTHER" id="PTHR32089">
    <property type="entry name" value="METHYL-ACCEPTING CHEMOTAXIS PROTEIN MCPB"/>
    <property type="match status" value="1"/>
</dbReference>
<dbReference type="InterPro" id="IPR024478">
    <property type="entry name" value="HlyB_4HB_MCP"/>
</dbReference>
<keyword evidence="7" id="KW-0175">Coiled coil</keyword>
<protein>
    <submittedName>
        <fullName evidence="11">Methyl-accepting chemotaxis protein</fullName>
    </submittedName>
</protein>
<feature type="domain" description="HAMP" evidence="10">
    <location>
        <begin position="233"/>
        <end position="286"/>
    </location>
</feature>
<evidence type="ECO:0000256" key="5">
    <source>
        <dbReference type="ARBA" id="ARBA00029447"/>
    </source>
</evidence>
<evidence type="ECO:0000256" key="3">
    <source>
        <dbReference type="ARBA" id="ARBA00023136"/>
    </source>
</evidence>